<keyword evidence="3" id="KW-1185">Reference proteome</keyword>
<dbReference type="GO" id="GO:0009055">
    <property type="term" value="F:electron transfer activity"/>
    <property type="evidence" value="ECO:0007669"/>
    <property type="project" value="InterPro"/>
</dbReference>
<reference evidence="2 3" key="1">
    <citation type="submission" date="2020-08" db="EMBL/GenBank/DDBJ databases">
        <title>Genomic Encyclopedia of Type Strains, Phase IV (KMG-IV): sequencing the most valuable type-strain genomes for metagenomic binning, comparative biology and taxonomic classification.</title>
        <authorList>
            <person name="Goeker M."/>
        </authorList>
    </citation>
    <scope>NUCLEOTIDE SEQUENCE [LARGE SCALE GENOMIC DNA]</scope>
    <source>
        <strain evidence="2 3">YC6886</strain>
    </source>
</reference>
<organism evidence="2 3">
    <name type="scientific">Haloferula luteola</name>
    <dbReference type="NCBI Taxonomy" id="595692"/>
    <lineage>
        <taxon>Bacteria</taxon>
        <taxon>Pseudomonadati</taxon>
        <taxon>Verrucomicrobiota</taxon>
        <taxon>Verrucomicrobiia</taxon>
        <taxon>Verrucomicrobiales</taxon>
        <taxon>Verrucomicrobiaceae</taxon>
        <taxon>Haloferula</taxon>
    </lineage>
</organism>
<dbReference type="InterPro" id="IPR009155">
    <property type="entry name" value="Cyt_b562"/>
</dbReference>
<feature type="signal peptide" evidence="1">
    <location>
        <begin position="1"/>
        <end position="21"/>
    </location>
</feature>
<dbReference type="AlphaFoldDB" id="A0A840V763"/>
<keyword evidence="1" id="KW-0732">Signal</keyword>
<feature type="chain" id="PRO_5032765809" evidence="1">
    <location>
        <begin position="22"/>
        <end position="135"/>
    </location>
</feature>
<sequence>MKKLLFPLMAVALATVMPASADDTPLGESMESLNDAYKAMRRTDDAAEGAQLARDAQAALLKAFGETPELVEKGGHPEGKEKAMAAYRTQIAQALVSMCEIEAAFLAGEKDKVQELIGSLRDAKKKGHGEFMEDE</sequence>
<dbReference type="GO" id="GO:0020037">
    <property type="term" value="F:heme binding"/>
    <property type="evidence" value="ECO:0007669"/>
    <property type="project" value="InterPro"/>
</dbReference>
<dbReference type="GO" id="GO:0022900">
    <property type="term" value="P:electron transport chain"/>
    <property type="evidence" value="ECO:0007669"/>
    <property type="project" value="InterPro"/>
</dbReference>
<evidence type="ECO:0000256" key="1">
    <source>
        <dbReference type="SAM" id="SignalP"/>
    </source>
</evidence>
<evidence type="ECO:0000313" key="3">
    <source>
        <dbReference type="Proteomes" id="UP000557717"/>
    </source>
</evidence>
<comment type="caution">
    <text evidence="2">The sequence shown here is derived from an EMBL/GenBank/DDBJ whole genome shotgun (WGS) entry which is preliminary data.</text>
</comment>
<dbReference type="GO" id="GO:0042597">
    <property type="term" value="C:periplasmic space"/>
    <property type="evidence" value="ECO:0007669"/>
    <property type="project" value="InterPro"/>
</dbReference>
<evidence type="ECO:0000313" key="2">
    <source>
        <dbReference type="EMBL" id="MBB5353533.1"/>
    </source>
</evidence>
<dbReference type="Proteomes" id="UP000557717">
    <property type="component" value="Unassembled WGS sequence"/>
</dbReference>
<dbReference type="GO" id="GO:0005506">
    <property type="term" value="F:iron ion binding"/>
    <property type="evidence" value="ECO:0007669"/>
    <property type="project" value="InterPro"/>
</dbReference>
<gene>
    <name evidence="2" type="ORF">HNR46_003794</name>
</gene>
<protein>
    <submittedName>
        <fullName evidence="2">Soluble cytochrome b562</fullName>
    </submittedName>
</protein>
<proteinExistence type="predicted"/>
<dbReference type="RefSeq" id="WP_184021536.1">
    <property type="nucleotide sequence ID" value="NZ_JACHFD010000028.1"/>
</dbReference>
<accession>A0A840V763</accession>
<name>A0A840V763_9BACT</name>
<dbReference type="Pfam" id="PF07361">
    <property type="entry name" value="Cytochrom_B562"/>
    <property type="match status" value="1"/>
</dbReference>
<dbReference type="Gene3D" id="1.20.120.10">
    <property type="entry name" value="Cytochrome c/b562"/>
    <property type="match status" value="1"/>
</dbReference>
<dbReference type="EMBL" id="JACHFD010000028">
    <property type="protein sequence ID" value="MBB5353533.1"/>
    <property type="molecule type" value="Genomic_DNA"/>
</dbReference>